<dbReference type="EMBL" id="QKKF02012754">
    <property type="protein sequence ID" value="RZF43262.1"/>
    <property type="molecule type" value="Genomic_DNA"/>
</dbReference>
<dbReference type="Pfam" id="PF02771">
    <property type="entry name" value="Acyl-CoA_dh_N"/>
    <property type="match status" value="1"/>
</dbReference>
<dbReference type="PANTHER" id="PTHR43884">
    <property type="entry name" value="ACYL-COA DEHYDROGENASE"/>
    <property type="match status" value="1"/>
</dbReference>
<comment type="pathway">
    <text evidence="2">Lipid metabolism; mitochondrial fatty acid beta-oxidation.</text>
</comment>
<evidence type="ECO:0000256" key="9">
    <source>
        <dbReference type="ARBA" id="ARBA00044204"/>
    </source>
</evidence>
<evidence type="ECO:0000256" key="1">
    <source>
        <dbReference type="ARBA" id="ARBA00001974"/>
    </source>
</evidence>
<gene>
    <name evidence="18" type="ORF">LSTR_LSTR001523</name>
</gene>
<dbReference type="InterPro" id="IPR006089">
    <property type="entry name" value="Acyl-CoA_DH_CS"/>
</dbReference>
<dbReference type="Proteomes" id="UP000291343">
    <property type="component" value="Unassembled WGS sequence"/>
</dbReference>
<evidence type="ECO:0000313" key="19">
    <source>
        <dbReference type="Proteomes" id="UP000291343"/>
    </source>
</evidence>
<sequence length="417" mass="44936">MMAHSSVCVRHALFGLRKTQGGKLKGSLRNFHIGALPETHQMLQKTCRDFSDSELKPIAAKLDKEHKFPAEQIKKMGELGLMGIYVSEEYGGAGLDTLALSLATEEIARGCGGTGTIVSVHNTLYVGLLDKMGTKEQKEKFLPSFTDGTNVGSFAISEPGSGSDASNMLATARKESDCWVLNGTKAWVTNGIEAKAAIVFANADKSKGHKGICAFIVPIPTPGLSHGKKEDKMGIRASSTCNLILEDVRIPHEYLLGKEGEGFKMALATLDGARIGISSQALGIAQAALDCAVDYASKRLSFGSPILKYQTVQARLADMAVKLESARLLTWRAAALRDAGKRFTKESSMAKLTSSEAATFVSHGCVQILGGMGYVTDMPAERYYRDARITEIYAGITDIQKLVIADMVAREYGLRTR</sequence>
<dbReference type="GO" id="GO:0046359">
    <property type="term" value="P:butyrate catabolic process"/>
    <property type="evidence" value="ECO:0007669"/>
    <property type="project" value="TreeGrafter"/>
</dbReference>
<dbReference type="GO" id="GO:0005739">
    <property type="term" value="C:mitochondrion"/>
    <property type="evidence" value="ECO:0007669"/>
    <property type="project" value="TreeGrafter"/>
</dbReference>
<keyword evidence="19" id="KW-1185">Reference proteome</keyword>
<dbReference type="GO" id="GO:0033539">
    <property type="term" value="P:fatty acid beta-oxidation using acyl-CoA dehydrogenase"/>
    <property type="evidence" value="ECO:0007669"/>
    <property type="project" value="TreeGrafter"/>
</dbReference>
<evidence type="ECO:0000256" key="4">
    <source>
        <dbReference type="ARBA" id="ARBA00012046"/>
    </source>
</evidence>
<dbReference type="InterPro" id="IPR009100">
    <property type="entry name" value="AcylCoA_DH/oxidase_NM_dom_sf"/>
</dbReference>
<evidence type="ECO:0000256" key="10">
    <source>
        <dbReference type="ARBA" id="ARBA00045387"/>
    </source>
</evidence>
<dbReference type="InterPro" id="IPR037069">
    <property type="entry name" value="AcylCoA_DH/ox_N_sf"/>
</dbReference>
<dbReference type="PROSITE" id="PS00073">
    <property type="entry name" value="ACYL_COA_DH_2"/>
    <property type="match status" value="1"/>
</dbReference>
<dbReference type="CDD" id="cd01158">
    <property type="entry name" value="SCAD_SBCAD"/>
    <property type="match status" value="1"/>
</dbReference>
<dbReference type="FunFam" id="2.40.110.10:FF:000001">
    <property type="entry name" value="Acyl-CoA dehydrogenase, mitochondrial"/>
    <property type="match status" value="1"/>
</dbReference>
<dbReference type="Pfam" id="PF02770">
    <property type="entry name" value="Acyl-CoA_dh_M"/>
    <property type="match status" value="1"/>
</dbReference>
<comment type="catalytic activity">
    <reaction evidence="12">
        <text>hexanoyl-CoA + oxidized [electron-transfer flavoprotein] + H(+) = (2E)-hexenoyl-CoA + reduced [electron-transfer flavoprotein]</text>
        <dbReference type="Rhea" id="RHEA:43464"/>
        <dbReference type="Rhea" id="RHEA-COMP:10685"/>
        <dbReference type="Rhea" id="RHEA-COMP:10686"/>
        <dbReference type="ChEBI" id="CHEBI:15378"/>
        <dbReference type="ChEBI" id="CHEBI:57692"/>
        <dbReference type="ChEBI" id="CHEBI:58307"/>
        <dbReference type="ChEBI" id="CHEBI:62077"/>
        <dbReference type="ChEBI" id="CHEBI:62620"/>
    </reaction>
    <physiologicalReaction direction="left-to-right" evidence="12">
        <dbReference type="Rhea" id="RHEA:43465"/>
    </physiologicalReaction>
</comment>
<keyword evidence="6 14" id="KW-0274">FAD</keyword>
<dbReference type="Pfam" id="PF00441">
    <property type="entry name" value="Acyl-CoA_dh_1"/>
    <property type="match status" value="1"/>
</dbReference>
<dbReference type="InParanoid" id="A0A482XC73"/>
<dbReference type="STRING" id="195883.A0A482XC73"/>
<dbReference type="SMR" id="A0A482XC73"/>
<keyword evidence="5 14" id="KW-0285">Flavoprotein</keyword>
<comment type="catalytic activity">
    <reaction evidence="13">
        <text>butanoyl-CoA + oxidized [electron-transfer flavoprotein] + H(+) = (2E)-butenoyl-CoA + reduced [electron-transfer flavoprotein]</text>
        <dbReference type="Rhea" id="RHEA:24004"/>
        <dbReference type="Rhea" id="RHEA-COMP:10685"/>
        <dbReference type="Rhea" id="RHEA-COMP:10686"/>
        <dbReference type="ChEBI" id="CHEBI:15378"/>
        <dbReference type="ChEBI" id="CHEBI:57332"/>
        <dbReference type="ChEBI" id="CHEBI:57371"/>
        <dbReference type="ChEBI" id="CHEBI:57692"/>
        <dbReference type="ChEBI" id="CHEBI:58307"/>
        <dbReference type="EC" id="1.3.8.1"/>
    </reaction>
    <physiologicalReaction direction="left-to-right" evidence="13">
        <dbReference type="Rhea" id="RHEA:24005"/>
    </physiologicalReaction>
</comment>
<evidence type="ECO:0000313" key="18">
    <source>
        <dbReference type="EMBL" id="RZF43262.1"/>
    </source>
</evidence>
<evidence type="ECO:0000256" key="2">
    <source>
        <dbReference type="ARBA" id="ARBA00005198"/>
    </source>
</evidence>
<dbReference type="Gene3D" id="1.10.540.10">
    <property type="entry name" value="Acyl-CoA dehydrogenase/oxidase, N-terminal domain"/>
    <property type="match status" value="1"/>
</dbReference>
<dbReference type="EC" id="1.3.8.1" evidence="4"/>
<reference evidence="18 19" key="1">
    <citation type="journal article" date="2017" name="Gigascience">
        <title>Genome sequence of the small brown planthopper, Laodelphax striatellus.</title>
        <authorList>
            <person name="Zhu J."/>
            <person name="Jiang F."/>
            <person name="Wang X."/>
            <person name="Yang P."/>
            <person name="Bao Y."/>
            <person name="Zhao W."/>
            <person name="Wang W."/>
            <person name="Lu H."/>
            <person name="Wang Q."/>
            <person name="Cui N."/>
            <person name="Li J."/>
            <person name="Chen X."/>
            <person name="Luo L."/>
            <person name="Yu J."/>
            <person name="Kang L."/>
            <person name="Cui F."/>
        </authorList>
    </citation>
    <scope>NUCLEOTIDE SEQUENCE [LARGE SCALE GENOMIC DNA]</scope>
    <source>
        <strain evidence="18">Lst14</strain>
    </source>
</reference>
<protein>
    <recommendedName>
        <fullName evidence="9">Short-chain specific acyl-CoA dehydrogenase, mitochondrial</fullName>
        <ecNumber evidence="4">1.3.8.1</ecNumber>
    </recommendedName>
    <alternativeName>
        <fullName evidence="8">Butyryl-CoA dehydrogenase</fullName>
    </alternativeName>
</protein>
<evidence type="ECO:0000256" key="14">
    <source>
        <dbReference type="RuleBase" id="RU362125"/>
    </source>
</evidence>
<comment type="similarity">
    <text evidence="3 14">Belongs to the acyl-CoA dehydrogenase family.</text>
</comment>
<evidence type="ECO:0000256" key="6">
    <source>
        <dbReference type="ARBA" id="ARBA00022827"/>
    </source>
</evidence>
<dbReference type="SUPFAM" id="SSF47203">
    <property type="entry name" value="Acyl-CoA dehydrogenase C-terminal domain-like"/>
    <property type="match status" value="1"/>
</dbReference>
<feature type="domain" description="Acyl-CoA dehydrogenase/oxidase N-terminal" evidence="17">
    <location>
        <begin position="38"/>
        <end position="148"/>
    </location>
</feature>
<evidence type="ECO:0000256" key="5">
    <source>
        <dbReference type="ARBA" id="ARBA00022630"/>
    </source>
</evidence>
<feature type="domain" description="Acyl-CoA dehydrogenase/oxidase C-terminal" evidence="15">
    <location>
        <begin position="260"/>
        <end position="406"/>
    </location>
</feature>
<dbReference type="SUPFAM" id="SSF56645">
    <property type="entry name" value="Acyl-CoA dehydrogenase NM domain-like"/>
    <property type="match status" value="1"/>
</dbReference>
<evidence type="ECO:0000256" key="8">
    <source>
        <dbReference type="ARBA" id="ARBA00031895"/>
    </source>
</evidence>
<dbReference type="InterPro" id="IPR009075">
    <property type="entry name" value="AcylCo_DH/oxidase_C"/>
</dbReference>
<evidence type="ECO:0000256" key="12">
    <source>
        <dbReference type="ARBA" id="ARBA00049192"/>
    </source>
</evidence>
<dbReference type="InterPro" id="IPR013786">
    <property type="entry name" value="AcylCoA_DH/ox_N"/>
</dbReference>
<dbReference type="FunFam" id="1.20.140.10:FF:000004">
    <property type="entry name" value="Acyl-CoA dehydrogenase FadE25"/>
    <property type="match status" value="1"/>
</dbReference>
<evidence type="ECO:0000259" key="17">
    <source>
        <dbReference type="Pfam" id="PF02771"/>
    </source>
</evidence>
<dbReference type="InterPro" id="IPR006091">
    <property type="entry name" value="Acyl-CoA_Oxase/DH_mid-dom"/>
</dbReference>
<dbReference type="GO" id="GO:0050660">
    <property type="term" value="F:flavin adenine dinucleotide binding"/>
    <property type="evidence" value="ECO:0007669"/>
    <property type="project" value="InterPro"/>
</dbReference>
<organism evidence="18 19">
    <name type="scientific">Laodelphax striatellus</name>
    <name type="common">Small brown planthopper</name>
    <name type="synonym">Delphax striatella</name>
    <dbReference type="NCBI Taxonomy" id="195883"/>
    <lineage>
        <taxon>Eukaryota</taxon>
        <taxon>Metazoa</taxon>
        <taxon>Ecdysozoa</taxon>
        <taxon>Arthropoda</taxon>
        <taxon>Hexapoda</taxon>
        <taxon>Insecta</taxon>
        <taxon>Pterygota</taxon>
        <taxon>Neoptera</taxon>
        <taxon>Paraneoptera</taxon>
        <taxon>Hemiptera</taxon>
        <taxon>Auchenorrhyncha</taxon>
        <taxon>Fulgoroidea</taxon>
        <taxon>Delphacidae</taxon>
        <taxon>Criomorphinae</taxon>
        <taxon>Laodelphax</taxon>
    </lineage>
</organism>
<evidence type="ECO:0000256" key="3">
    <source>
        <dbReference type="ARBA" id="ARBA00009347"/>
    </source>
</evidence>
<accession>A0A482XC73</accession>
<evidence type="ECO:0000256" key="13">
    <source>
        <dbReference type="ARBA" id="ARBA00050758"/>
    </source>
</evidence>
<dbReference type="GO" id="GO:0016937">
    <property type="term" value="F:short-chain fatty acyl-CoA dehydrogenase activity"/>
    <property type="evidence" value="ECO:0007669"/>
    <property type="project" value="UniProtKB-EC"/>
</dbReference>
<evidence type="ECO:0000259" key="15">
    <source>
        <dbReference type="Pfam" id="PF00441"/>
    </source>
</evidence>
<comment type="function">
    <text evidence="10">Short-chain specific acyl-CoA dehydrogenase is one of the acyl-CoA dehydrogenases that catalyze the first step of mitochondrial fatty acid beta-oxidation, an aerobic process breaking down fatty acids into acetyl-CoA and allowing the production of energy from fats. The first step of fatty acid beta-oxidation consists in the removal of one hydrogen from C-2 and C-3 of the straight-chain fatty acyl-CoA thioester, resulting in the formation of trans-2-enoyl-CoA. Among the different mitochondrial acyl-CoA dehydrogenases, short-chain specific acyl-CoA dehydrogenase acts specifically on acyl-CoAs with saturated 4 to 6 carbons long primary chains.</text>
</comment>
<dbReference type="InterPro" id="IPR036250">
    <property type="entry name" value="AcylCo_DH-like_C"/>
</dbReference>
<proteinExistence type="inferred from homology"/>
<dbReference type="FunFam" id="1.10.540.10:FF:000002">
    <property type="entry name" value="Acyl-CoA dehydrogenase FadE19"/>
    <property type="match status" value="1"/>
</dbReference>
<dbReference type="InterPro" id="IPR046373">
    <property type="entry name" value="Acyl-CoA_Oxase/DH_mid-dom_sf"/>
</dbReference>
<evidence type="ECO:0000256" key="11">
    <source>
        <dbReference type="ARBA" id="ARBA00048499"/>
    </source>
</evidence>
<feature type="domain" description="Acyl-CoA oxidase/dehydrogenase middle" evidence="16">
    <location>
        <begin position="153"/>
        <end position="248"/>
    </location>
</feature>
<dbReference type="OrthoDB" id="10254877at2759"/>
<comment type="catalytic activity">
    <reaction evidence="11">
        <text>pentanoyl-CoA + oxidized [electron-transfer flavoprotein] + H(+) = (2E)-pentenoyl-CoA + reduced [electron-transfer flavoprotein]</text>
        <dbReference type="Rhea" id="RHEA:43456"/>
        <dbReference type="Rhea" id="RHEA-COMP:10685"/>
        <dbReference type="Rhea" id="RHEA-COMP:10686"/>
        <dbReference type="ChEBI" id="CHEBI:15378"/>
        <dbReference type="ChEBI" id="CHEBI:57389"/>
        <dbReference type="ChEBI" id="CHEBI:57692"/>
        <dbReference type="ChEBI" id="CHEBI:58307"/>
        <dbReference type="ChEBI" id="CHEBI:86160"/>
    </reaction>
    <physiologicalReaction direction="left-to-right" evidence="11">
        <dbReference type="Rhea" id="RHEA:43457"/>
    </physiologicalReaction>
</comment>
<name>A0A482XC73_LAOST</name>
<comment type="cofactor">
    <cofactor evidence="1 14">
        <name>FAD</name>
        <dbReference type="ChEBI" id="CHEBI:57692"/>
    </cofactor>
</comment>
<dbReference type="PANTHER" id="PTHR43884:SF26">
    <property type="entry name" value="MEDIUM-CHAIN SPECIFIC ACYL-COA DEHYDROGENASE, MITOCHONDRIAL-LIKE PROTEIN-RELATED"/>
    <property type="match status" value="1"/>
</dbReference>
<dbReference type="Gene3D" id="2.40.110.10">
    <property type="entry name" value="Butyryl-CoA Dehydrogenase, subunit A, domain 2"/>
    <property type="match status" value="1"/>
</dbReference>
<dbReference type="AlphaFoldDB" id="A0A482XC73"/>
<comment type="caution">
    <text evidence="18">The sequence shown here is derived from an EMBL/GenBank/DDBJ whole genome shotgun (WGS) entry which is preliminary data.</text>
</comment>
<evidence type="ECO:0000256" key="7">
    <source>
        <dbReference type="ARBA" id="ARBA00023002"/>
    </source>
</evidence>
<keyword evidence="7 14" id="KW-0560">Oxidoreductase</keyword>
<dbReference type="Gene3D" id="1.20.140.10">
    <property type="entry name" value="Butyryl-CoA Dehydrogenase, subunit A, domain 3"/>
    <property type="match status" value="1"/>
</dbReference>
<evidence type="ECO:0000259" key="16">
    <source>
        <dbReference type="Pfam" id="PF02770"/>
    </source>
</evidence>